<dbReference type="RefSeq" id="WP_096437925.1">
    <property type="nucleotide sequence ID" value="NZ_AP018164.1"/>
</dbReference>
<dbReference type="EMBL" id="AP018164">
    <property type="protein sequence ID" value="BAX91371.1"/>
    <property type="molecule type" value="Genomic_DNA"/>
</dbReference>
<organism evidence="1 2">
    <name type="scientific">Mycobacterium shigaense</name>
    <dbReference type="NCBI Taxonomy" id="722731"/>
    <lineage>
        <taxon>Bacteria</taxon>
        <taxon>Bacillati</taxon>
        <taxon>Actinomycetota</taxon>
        <taxon>Actinomycetes</taxon>
        <taxon>Mycobacteriales</taxon>
        <taxon>Mycobacteriaceae</taxon>
        <taxon>Mycobacterium</taxon>
        <taxon>Mycobacterium simiae complex</taxon>
    </lineage>
</organism>
<evidence type="ECO:0000313" key="2">
    <source>
        <dbReference type="Proteomes" id="UP000217736"/>
    </source>
</evidence>
<name>A0A1Z4EEH1_9MYCO</name>
<accession>A0A1Z4EEH1</accession>
<protein>
    <submittedName>
        <fullName evidence="1">Uncharacterized protein</fullName>
    </submittedName>
</protein>
<keyword evidence="2" id="KW-1185">Reference proteome</keyword>
<dbReference type="InterPro" id="IPR033458">
    <property type="entry name" value="DUF5134"/>
</dbReference>
<dbReference type="OrthoDB" id="4734452at2"/>
<dbReference type="KEGG" id="mshg:MSG_01212"/>
<dbReference type="AlphaFoldDB" id="A0A1Z4EEH1"/>
<dbReference type="Pfam" id="PF17197">
    <property type="entry name" value="DUF5134"/>
    <property type="match status" value="1"/>
</dbReference>
<dbReference type="Proteomes" id="UP000217736">
    <property type="component" value="Chromosome"/>
</dbReference>
<reference evidence="2" key="1">
    <citation type="submission" date="2017-06" db="EMBL/GenBank/DDBJ databases">
        <title>Complete Genome Sequence of Mycobacterium shigaense.</title>
        <authorList>
            <person name="Fukano H."/>
            <person name="Yoshida M."/>
            <person name="Kazumi Y."/>
            <person name="Ogura Y."/>
            <person name="Mitarai S."/>
            <person name="Hayashi T."/>
            <person name="Hoshino Y."/>
        </authorList>
    </citation>
    <scope>NUCLEOTIDE SEQUENCE [LARGE SCALE GENOMIC DNA]</scope>
    <source>
        <strain evidence="2">UN-152</strain>
    </source>
</reference>
<proteinExistence type="predicted"/>
<gene>
    <name evidence="1" type="ORF">MSG_01212</name>
</gene>
<evidence type="ECO:0000313" key="1">
    <source>
        <dbReference type="EMBL" id="BAX91371.1"/>
    </source>
</evidence>
<sequence length="201" mass="21639">MIGDLTLRWIVTALFGVGIAAYVYVLVAQRSQRTGTLSHLFHLTMAAAMILMAWHIGVQLSAVGPMIFFALAGASFAYAAGRAASAFGERLTNSYYAVMAAAMVWMYAEMSGEMPRPASHPAPDAMAMDMPGMELTGHEMSRAPTGLGWIAAVNWIAALGFAVVALYWSCRWIARRPGTRMEPLYQACTAAGTAAMFFALL</sequence>